<evidence type="ECO:0000313" key="2">
    <source>
        <dbReference type="Proteomes" id="UP000821866"/>
    </source>
</evidence>
<dbReference type="Proteomes" id="UP000821866">
    <property type="component" value="Chromosome 2"/>
</dbReference>
<sequence length="235" mass="26591">MKCLANARVEVDKDGNGAQIFAYAYEVNQGKGSGQYLHQLLCSRFMLLPELMFNIQPPTKNLENNRITNTQVKLPDENGNRAKPHKKKYQSVLVRIFVPFIIKYNREKATDYEGKEEALCSFYVTIVCLTGLVPFLFNDYPCGMVTSNRERHFGGVAPGFRVGHLNGVTMDNRLENLALERLPLTPHPTVVPATPFTPVTESQPNKQREQSLYWAAIQQLPPEHLVEEVCSLTPL</sequence>
<dbReference type="PANTHER" id="PTHR46831">
    <property type="entry name" value="ZINC FINGER MYND DOMAIN-CONTAINING PROTEIN 19"/>
    <property type="match status" value="1"/>
</dbReference>
<organism evidence="1 2">
    <name type="scientific">Rhipicephalus microplus</name>
    <name type="common">Cattle tick</name>
    <name type="synonym">Boophilus microplus</name>
    <dbReference type="NCBI Taxonomy" id="6941"/>
    <lineage>
        <taxon>Eukaryota</taxon>
        <taxon>Metazoa</taxon>
        <taxon>Ecdysozoa</taxon>
        <taxon>Arthropoda</taxon>
        <taxon>Chelicerata</taxon>
        <taxon>Arachnida</taxon>
        <taxon>Acari</taxon>
        <taxon>Parasitiformes</taxon>
        <taxon>Ixodida</taxon>
        <taxon>Ixodoidea</taxon>
        <taxon>Ixodidae</taxon>
        <taxon>Rhipicephalinae</taxon>
        <taxon>Rhipicephalus</taxon>
        <taxon>Boophilus</taxon>
    </lineage>
</organism>
<proteinExistence type="predicted"/>
<keyword evidence="2" id="KW-1185">Reference proteome</keyword>
<reference evidence="1" key="2">
    <citation type="submission" date="2021-09" db="EMBL/GenBank/DDBJ databases">
        <authorList>
            <person name="Jia N."/>
            <person name="Wang J."/>
            <person name="Shi W."/>
            <person name="Du L."/>
            <person name="Sun Y."/>
            <person name="Zhan W."/>
            <person name="Jiang J."/>
            <person name="Wang Q."/>
            <person name="Zhang B."/>
            <person name="Ji P."/>
            <person name="Sakyi L.B."/>
            <person name="Cui X."/>
            <person name="Yuan T."/>
            <person name="Jiang B."/>
            <person name="Yang W."/>
            <person name="Lam T.T.-Y."/>
            <person name="Chang Q."/>
            <person name="Ding S."/>
            <person name="Wang X."/>
            <person name="Zhu J."/>
            <person name="Ruan X."/>
            <person name="Zhao L."/>
            <person name="Wei J."/>
            <person name="Que T."/>
            <person name="Du C."/>
            <person name="Cheng J."/>
            <person name="Dai P."/>
            <person name="Han X."/>
            <person name="Huang E."/>
            <person name="Gao Y."/>
            <person name="Liu J."/>
            <person name="Shao H."/>
            <person name="Ye R."/>
            <person name="Li L."/>
            <person name="Wei W."/>
            <person name="Wang X."/>
            <person name="Wang C."/>
            <person name="Huo Q."/>
            <person name="Li W."/>
            <person name="Guo W."/>
            <person name="Chen H."/>
            <person name="Chen S."/>
            <person name="Zhou L."/>
            <person name="Zhou L."/>
            <person name="Ni X."/>
            <person name="Tian J."/>
            <person name="Zhou Y."/>
            <person name="Sheng Y."/>
            <person name="Liu T."/>
            <person name="Pan Y."/>
            <person name="Xia L."/>
            <person name="Li J."/>
            <person name="Zhao F."/>
            <person name="Cao W."/>
        </authorList>
    </citation>
    <scope>NUCLEOTIDE SEQUENCE</scope>
    <source>
        <strain evidence="1">Rmic-2018</strain>
        <tissue evidence="1">Larvae</tissue>
    </source>
</reference>
<dbReference type="PANTHER" id="PTHR46831:SF1">
    <property type="entry name" value="ZINC FINGER MYND DOMAIN-CONTAINING PROTEIN 19"/>
    <property type="match status" value="1"/>
</dbReference>
<dbReference type="VEuPathDB" id="VectorBase:LOC119160761"/>
<reference evidence="1" key="1">
    <citation type="journal article" date="2020" name="Cell">
        <title>Large-Scale Comparative Analyses of Tick Genomes Elucidate Their Genetic Diversity and Vector Capacities.</title>
        <authorList>
            <consortium name="Tick Genome and Microbiome Consortium (TIGMIC)"/>
            <person name="Jia N."/>
            <person name="Wang J."/>
            <person name="Shi W."/>
            <person name="Du L."/>
            <person name="Sun Y."/>
            <person name="Zhan W."/>
            <person name="Jiang J.F."/>
            <person name="Wang Q."/>
            <person name="Zhang B."/>
            <person name="Ji P."/>
            <person name="Bell-Sakyi L."/>
            <person name="Cui X.M."/>
            <person name="Yuan T.T."/>
            <person name="Jiang B.G."/>
            <person name="Yang W.F."/>
            <person name="Lam T.T."/>
            <person name="Chang Q.C."/>
            <person name="Ding S.J."/>
            <person name="Wang X.J."/>
            <person name="Zhu J.G."/>
            <person name="Ruan X.D."/>
            <person name="Zhao L."/>
            <person name="Wei J.T."/>
            <person name="Ye R.Z."/>
            <person name="Que T.C."/>
            <person name="Du C.H."/>
            <person name="Zhou Y.H."/>
            <person name="Cheng J.X."/>
            <person name="Dai P.F."/>
            <person name="Guo W.B."/>
            <person name="Han X.H."/>
            <person name="Huang E.J."/>
            <person name="Li L.F."/>
            <person name="Wei W."/>
            <person name="Gao Y.C."/>
            <person name="Liu J.Z."/>
            <person name="Shao H.Z."/>
            <person name="Wang X."/>
            <person name="Wang C.C."/>
            <person name="Yang T.C."/>
            <person name="Huo Q.B."/>
            <person name="Li W."/>
            <person name="Chen H.Y."/>
            <person name="Chen S.E."/>
            <person name="Zhou L.G."/>
            <person name="Ni X.B."/>
            <person name="Tian J.H."/>
            <person name="Sheng Y."/>
            <person name="Liu T."/>
            <person name="Pan Y.S."/>
            <person name="Xia L.Y."/>
            <person name="Li J."/>
            <person name="Zhao F."/>
            <person name="Cao W.C."/>
        </authorList>
    </citation>
    <scope>NUCLEOTIDE SEQUENCE</scope>
    <source>
        <strain evidence="1">Rmic-2018</strain>
    </source>
</reference>
<dbReference type="AlphaFoldDB" id="A0A9J6EK67"/>
<name>A0A9J6EK67_RHIMP</name>
<dbReference type="InterPro" id="IPR032978">
    <property type="entry name" value="ZMYND19"/>
</dbReference>
<dbReference type="GO" id="GO:0005737">
    <property type="term" value="C:cytoplasm"/>
    <property type="evidence" value="ECO:0007669"/>
    <property type="project" value="TreeGrafter"/>
</dbReference>
<dbReference type="GO" id="GO:0045202">
    <property type="term" value="C:synapse"/>
    <property type="evidence" value="ECO:0007669"/>
    <property type="project" value="TreeGrafter"/>
</dbReference>
<dbReference type="EMBL" id="JABSTU010000004">
    <property type="protein sequence ID" value="KAH8034509.1"/>
    <property type="molecule type" value="Genomic_DNA"/>
</dbReference>
<gene>
    <name evidence="1" type="ORF">HPB51_025239</name>
</gene>
<comment type="caution">
    <text evidence="1">The sequence shown here is derived from an EMBL/GenBank/DDBJ whole genome shotgun (WGS) entry which is preliminary data.</text>
</comment>
<protein>
    <submittedName>
        <fullName evidence="1">Uncharacterized protein</fullName>
    </submittedName>
</protein>
<accession>A0A9J6EK67</accession>
<dbReference type="GO" id="GO:0016020">
    <property type="term" value="C:membrane"/>
    <property type="evidence" value="ECO:0007669"/>
    <property type="project" value="TreeGrafter"/>
</dbReference>
<evidence type="ECO:0000313" key="1">
    <source>
        <dbReference type="EMBL" id="KAH8034509.1"/>
    </source>
</evidence>